<dbReference type="Pfam" id="PF17862">
    <property type="entry name" value="AAA_lid_3"/>
    <property type="match status" value="1"/>
</dbReference>
<dbReference type="Pfam" id="PF00004">
    <property type="entry name" value="AAA"/>
    <property type="match status" value="1"/>
</dbReference>
<proteinExistence type="inferred from homology"/>
<dbReference type="CDD" id="cd19503">
    <property type="entry name" value="RecA-like_CDC48_NLV2_r1-like"/>
    <property type="match status" value="1"/>
</dbReference>
<dbReference type="InterPro" id="IPR003959">
    <property type="entry name" value="ATPase_AAA_core"/>
</dbReference>
<keyword evidence="5" id="KW-0482">Metalloprotease</keyword>
<name>A0A4R8SE63_9MYCO</name>
<reference evidence="7 8" key="1">
    <citation type="journal article" date="2019" name="Sci. Rep.">
        <title>Extended insight into the Mycobacterium chelonae-abscessus complex through whole genome sequencing of Mycobacterium salmoniphilum outbreak and Mycobacterium salmoniphilum-like strains.</title>
        <authorList>
            <person name="Behra P.R.K."/>
            <person name="Das S."/>
            <person name="Pettersson B.M.F."/>
            <person name="Shirreff L."/>
            <person name="DuCote T."/>
            <person name="Jacobsson K.G."/>
            <person name="Ennis D.G."/>
            <person name="Kirsebom L.A."/>
        </authorList>
    </citation>
    <scope>NUCLEOTIDE SEQUENCE [LARGE SCALE GENOMIC DNA]</scope>
    <source>
        <strain evidence="6 7">CCUG 60883</strain>
        <strain evidence="5 8">CCUG 60885</strain>
    </source>
</reference>
<protein>
    <submittedName>
        <fullName evidence="5">ATP-dependent zinc metalloprotease FtsH</fullName>
        <ecNumber evidence="5">3.4.24.-</ecNumber>
    </submittedName>
</protein>
<dbReference type="EC" id="3.4.24.-" evidence="5"/>
<keyword evidence="5" id="KW-0378">Hydrolase</keyword>
<keyword evidence="7" id="KW-1185">Reference proteome</keyword>
<dbReference type="Proteomes" id="UP000294844">
    <property type="component" value="Unassembled WGS sequence"/>
</dbReference>
<keyword evidence="5" id="KW-0645">Protease</keyword>
<dbReference type="PROSITE" id="PS00674">
    <property type="entry name" value="AAA"/>
    <property type="match status" value="1"/>
</dbReference>
<keyword evidence="2 3" id="KW-0067">ATP-binding</keyword>
<keyword evidence="1 3" id="KW-0547">Nucleotide-binding</keyword>
<dbReference type="GO" id="GO:0016887">
    <property type="term" value="F:ATP hydrolysis activity"/>
    <property type="evidence" value="ECO:0007669"/>
    <property type="project" value="InterPro"/>
</dbReference>
<dbReference type="SMART" id="SM00382">
    <property type="entry name" value="AAA"/>
    <property type="match status" value="1"/>
</dbReference>
<dbReference type="InterPro" id="IPR027417">
    <property type="entry name" value="P-loop_NTPase"/>
</dbReference>
<dbReference type="PANTHER" id="PTHR23077">
    <property type="entry name" value="AAA-FAMILY ATPASE"/>
    <property type="match status" value="1"/>
</dbReference>
<evidence type="ECO:0000256" key="1">
    <source>
        <dbReference type="ARBA" id="ARBA00022741"/>
    </source>
</evidence>
<dbReference type="RefSeq" id="WP_134147662.1">
    <property type="nucleotide sequence ID" value="NZ_PECK01000006.1"/>
</dbReference>
<evidence type="ECO:0000313" key="6">
    <source>
        <dbReference type="EMBL" id="TEA09514.1"/>
    </source>
</evidence>
<sequence>MHRRFPVDRPVTISPDTIVLLSDTWFEPAPPEVWPEKDSVGVVRSVLGSDSVLVERSIGLETVANPNTLNLELGNTITYRENGVQEILSERPIRDRDPEIQADDPIQQYRVDADNSAPSFEDFGGYQKVVERAKQLIETQLDHREALDAIGARPVKGVLFTGPPGTGKTMLARIIAKESKAAFFLISGPSVVSKWVGDSEETLRAIFRAASEQPRSIIFFDEIDSLAEKRTGESHEASKRIVAQLLTLMDGFKRSEGSTVVIAATNRIDDIDIALRRPGRFDWEIEFGMPNTDDRLAILVASKRSLATTGDLPLEELAVRTDGWSAAQLASLWTEAALLAAGDHRSSISEEDLAEAFDRVKERLAPAGGVRSNG</sequence>
<comment type="similarity">
    <text evidence="3">Belongs to the AAA ATPase family.</text>
</comment>
<dbReference type="EMBL" id="PECK01000006">
    <property type="protein sequence ID" value="TDZ93731.1"/>
    <property type="molecule type" value="Genomic_DNA"/>
</dbReference>
<evidence type="ECO:0000259" key="4">
    <source>
        <dbReference type="SMART" id="SM00382"/>
    </source>
</evidence>
<evidence type="ECO:0000256" key="2">
    <source>
        <dbReference type="ARBA" id="ARBA00022840"/>
    </source>
</evidence>
<dbReference type="Gene3D" id="1.10.8.60">
    <property type="match status" value="1"/>
</dbReference>
<dbReference type="AlphaFoldDB" id="A0A4R8SE63"/>
<dbReference type="SUPFAM" id="SSF52540">
    <property type="entry name" value="P-loop containing nucleoside triphosphate hydrolases"/>
    <property type="match status" value="1"/>
</dbReference>
<dbReference type="GO" id="GO:0008237">
    <property type="term" value="F:metallopeptidase activity"/>
    <property type="evidence" value="ECO:0007669"/>
    <property type="project" value="UniProtKB-KW"/>
</dbReference>
<dbReference type="Gene3D" id="3.40.50.300">
    <property type="entry name" value="P-loop containing nucleotide triphosphate hydrolases"/>
    <property type="match status" value="1"/>
</dbReference>
<comment type="caution">
    <text evidence="5">The sequence shown here is derived from an EMBL/GenBank/DDBJ whole genome shotgun (WGS) entry which is preliminary data.</text>
</comment>
<accession>A0A4R8SE63</accession>
<dbReference type="InterPro" id="IPR003960">
    <property type="entry name" value="ATPase_AAA_CS"/>
</dbReference>
<feature type="domain" description="AAA+ ATPase" evidence="4">
    <location>
        <begin position="154"/>
        <end position="287"/>
    </location>
</feature>
<evidence type="ECO:0000313" key="8">
    <source>
        <dbReference type="Proteomes" id="UP000295685"/>
    </source>
</evidence>
<dbReference type="OrthoDB" id="9809379at2"/>
<dbReference type="EMBL" id="PECM01000001">
    <property type="protein sequence ID" value="TEA09514.1"/>
    <property type="molecule type" value="Genomic_DNA"/>
</dbReference>
<dbReference type="FunFam" id="3.40.50.300:FF:000012">
    <property type="entry name" value="Transitional endoplasmic reticulum ATPase"/>
    <property type="match status" value="1"/>
</dbReference>
<evidence type="ECO:0000256" key="3">
    <source>
        <dbReference type="RuleBase" id="RU003651"/>
    </source>
</evidence>
<dbReference type="PANTHER" id="PTHR23077:SF171">
    <property type="entry name" value="NUCLEAR VALOSIN-CONTAINING PROTEIN-LIKE"/>
    <property type="match status" value="1"/>
</dbReference>
<dbReference type="Proteomes" id="UP000295685">
    <property type="component" value="Unassembled WGS sequence"/>
</dbReference>
<gene>
    <name evidence="5" type="primary">ftsH_3</name>
    <name evidence="6" type="synonym">ftsH_1</name>
    <name evidence="6" type="ORF">CCUG60883_00276</name>
    <name evidence="5" type="ORF">CCUG60885_03335</name>
</gene>
<dbReference type="GO" id="GO:0005524">
    <property type="term" value="F:ATP binding"/>
    <property type="evidence" value="ECO:0007669"/>
    <property type="project" value="UniProtKB-KW"/>
</dbReference>
<organism evidence="5 8">
    <name type="scientific">Mycobacteroides salmoniphilum</name>
    <dbReference type="NCBI Taxonomy" id="404941"/>
    <lineage>
        <taxon>Bacteria</taxon>
        <taxon>Bacillati</taxon>
        <taxon>Actinomycetota</taxon>
        <taxon>Actinomycetes</taxon>
        <taxon>Mycobacteriales</taxon>
        <taxon>Mycobacteriaceae</taxon>
        <taxon>Mycobacteroides</taxon>
    </lineage>
</organism>
<dbReference type="InterPro" id="IPR050168">
    <property type="entry name" value="AAA_ATPase_domain"/>
</dbReference>
<dbReference type="InterPro" id="IPR003593">
    <property type="entry name" value="AAA+_ATPase"/>
</dbReference>
<dbReference type="InterPro" id="IPR041569">
    <property type="entry name" value="AAA_lid_3"/>
</dbReference>
<dbReference type="GO" id="GO:0006508">
    <property type="term" value="P:proteolysis"/>
    <property type="evidence" value="ECO:0007669"/>
    <property type="project" value="UniProtKB-KW"/>
</dbReference>
<evidence type="ECO:0000313" key="7">
    <source>
        <dbReference type="Proteomes" id="UP000294844"/>
    </source>
</evidence>
<evidence type="ECO:0000313" key="5">
    <source>
        <dbReference type="EMBL" id="TDZ93731.1"/>
    </source>
</evidence>